<accession>A0A226QQI8</accession>
<evidence type="ECO:0000256" key="1">
    <source>
        <dbReference type="SAM" id="Phobius"/>
    </source>
</evidence>
<dbReference type="AlphaFoldDB" id="A0A226QQI8"/>
<organism evidence="2 3">
    <name type="scientific">Parageobacillus galactosidasius</name>
    <dbReference type="NCBI Taxonomy" id="883812"/>
    <lineage>
        <taxon>Bacteria</taxon>
        <taxon>Bacillati</taxon>
        <taxon>Bacillota</taxon>
        <taxon>Bacilli</taxon>
        <taxon>Bacillales</taxon>
        <taxon>Anoxybacillaceae</taxon>
        <taxon>Parageobacillus</taxon>
    </lineage>
</organism>
<keyword evidence="1" id="KW-0472">Membrane</keyword>
<comment type="caution">
    <text evidence="2">The sequence shown here is derived from an EMBL/GenBank/DDBJ whole genome shotgun (WGS) entry which is preliminary data.</text>
</comment>
<dbReference type="Proteomes" id="UP000198394">
    <property type="component" value="Unassembled WGS sequence"/>
</dbReference>
<proteinExistence type="predicted"/>
<sequence>MTATELFLFILGTFRLTRLIMYDSITAFLRKPFHEIVEETLPDGTVQSFLHIKGSGLCHWIGELLSCYWCTGIWCAAILYIGNIFCPIIFHPLLMILAIAGGASFIEWAVEKWDS</sequence>
<feature type="transmembrane region" description="Helical" evidence="1">
    <location>
        <begin position="88"/>
        <end position="110"/>
    </location>
</feature>
<name>A0A226QQI8_9BACL</name>
<feature type="transmembrane region" description="Helical" evidence="1">
    <location>
        <begin position="60"/>
        <end position="82"/>
    </location>
</feature>
<dbReference type="Pfam" id="PF07098">
    <property type="entry name" value="DUF1360"/>
    <property type="match status" value="1"/>
</dbReference>
<keyword evidence="3" id="KW-1185">Reference proteome</keyword>
<dbReference type="InterPro" id="IPR010773">
    <property type="entry name" value="Mycophage_PG1_Gp7"/>
</dbReference>
<gene>
    <name evidence="2" type="ORF">B9L23_04690</name>
</gene>
<evidence type="ECO:0000313" key="3">
    <source>
        <dbReference type="Proteomes" id="UP000198394"/>
    </source>
</evidence>
<reference evidence="2 3" key="1">
    <citation type="submission" date="2017-04" db="EMBL/GenBank/DDBJ databases">
        <title>The genome sequence of Parageobacillus galactosidasius DSM 18751.</title>
        <authorList>
            <person name="Ramaloko W.T."/>
            <person name="Koen N."/>
            <person name="Polliack S."/>
            <person name="Aliyu H."/>
            <person name="Lebre P."/>
            <person name="Mohr T."/>
            <person name="Oswald F."/>
            <person name="Zwick M."/>
            <person name="Neumann A."/>
            <person name="Syldatk C."/>
            <person name="Cowan D."/>
            <person name="De Maayer P."/>
        </authorList>
    </citation>
    <scope>NUCLEOTIDE SEQUENCE [LARGE SCALE GENOMIC DNA]</scope>
    <source>
        <strain evidence="2 3">DSM 18751</strain>
    </source>
</reference>
<dbReference type="EMBL" id="NDYL01000001">
    <property type="protein sequence ID" value="OXB94198.1"/>
    <property type="molecule type" value="Genomic_DNA"/>
</dbReference>
<keyword evidence="1" id="KW-1133">Transmembrane helix</keyword>
<evidence type="ECO:0000313" key="2">
    <source>
        <dbReference type="EMBL" id="OXB94198.1"/>
    </source>
</evidence>
<protein>
    <submittedName>
        <fullName evidence="2">Sporulation protein</fullName>
    </submittedName>
</protein>
<keyword evidence="1" id="KW-0812">Transmembrane</keyword>
<dbReference type="RefSeq" id="WP_089096962.1">
    <property type="nucleotide sequence ID" value="NZ_NDYL01000001.1"/>
</dbReference>